<dbReference type="SUPFAM" id="SSF52540">
    <property type="entry name" value="P-loop containing nucleoside triphosphate hydrolases"/>
    <property type="match status" value="1"/>
</dbReference>
<feature type="region of interest" description="Disordered" evidence="8">
    <location>
        <begin position="1"/>
        <end position="87"/>
    </location>
</feature>
<evidence type="ECO:0000313" key="11">
    <source>
        <dbReference type="Proteomes" id="UP001233271"/>
    </source>
</evidence>
<dbReference type="Pfam" id="PF25812">
    <property type="entry name" value="RAD24_helical"/>
    <property type="match status" value="1"/>
</dbReference>
<dbReference type="PANTHER" id="PTHR12172">
    <property type="entry name" value="CELL CYCLE CHECKPOINT PROTEIN RAD17"/>
    <property type="match status" value="1"/>
</dbReference>
<sequence length="718" mass="79738">MGSLTSFQPTLNFPKLSESVPARVAPRKEEDARRMPPPPLPKTRSTPLLRDNGKTKRDEAMDEDVIELIDSDDDDPRKRSLESEDKRKPEAMWSELYKPVLQSELAPGKARVESVRDWLYQAIHGMPEAAALKGDRPSQMLRDRVRKYRRILLVTGPAGIGKTTTVQLLARSLGVDLVEWTDSVDERGLGGYDVESSLNKLTSFLSRNSYAPLPTSEHSRPSRPRVLLMTSLPNLSHYPTREGFHTALLQFCKSFTSTTCPLVIVYSDAGAGGRAEESWRERDRGGLESAADLVGREVMGTAWCSEIEFLPLAPTFLKKAISRVLDLAIEDPSQRPEPAAVQLIGLTCNGDLRSAINSLQLLCTGRTLQTLKKRKTGKQEKRGRATGKGSRGGRGAKVDVSEEIRAALDSVTRQEQSLNLFHALGKVLYNKRVGDPNWEKEDEEAKQAVENLRPPDPLPDHLFEFERRASMVQMNAFVPTIPVDASTFALWIHQNVPNFCTEIEELSAILDDFCVADLMRTEDDIWQSSPQAISYALQMTVRGTLMGLPSPVPRSNQKVTKPQFFETFRNERDNGKRVDEAAAHMAKKIVASSTAVADGILDPEQAPVWGGLLPKVTLACEVIPEAIKIQAFGRRPLLPRSVQQLTMPPYTAYSSADGETLSERDVTGGEEYGTEVAGVDGMGVPDGQGWEVWDEEMAEEEEAEDEVLKEDDIEDWSD</sequence>
<dbReference type="GO" id="GO:0003689">
    <property type="term" value="F:DNA clamp loader activity"/>
    <property type="evidence" value="ECO:0007669"/>
    <property type="project" value="TreeGrafter"/>
</dbReference>
<dbReference type="GO" id="GO:0006281">
    <property type="term" value="P:DNA repair"/>
    <property type="evidence" value="ECO:0007669"/>
    <property type="project" value="InterPro"/>
</dbReference>
<dbReference type="PANTHER" id="PTHR12172:SF0">
    <property type="entry name" value="CELL CYCLE CHECKPOINT PROTEIN RAD17"/>
    <property type="match status" value="1"/>
</dbReference>
<dbReference type="GO" id="GO:0005634">
    <property type="term" value="C:nucleus"/>
    <property type="evidence" value="ECO:0007669"/>
    <property type="project" value="UniProtKB-SubCell"/>
</dbReference>
<dbReference type="KEGG" id="ccac:CcaHIS019_0208140"/>
<evidence type="ECO:0000313" key="10">
    <source>
        <dbReference type="EMBL" id="BEI89452.1"/>
    </source>
</evidence>
<evidence type="ECO:0000256" key="5">
    <source>
        <dbReference type="ARBA" id="ARBA00022840"/>
    </source>
</evidence>
<feature type="compositionally biased region" description="Polar residues" evidence="8">
    <location>
        <begin position="1"/>
        <end position="11"/>
    </location>
</feature>
<feature type="region of interest" description="Disordered" evidence="8">
    <location>
        <begin position="696"/>
        <end position="718"/>
    </location>
</feature>
<feature type="compositionally biased region" description="Basic and acidic residues" evidence="8">
    <location>
        <begin position="75"/>
        <end position="87"/>
    </location>
</feature>
<dbReference type="GO" id="GO:0033314">
    <property type="term" value="P:mitotic DNA replication checkpoint signaling"/>
    <property type="evidence" value="ECO:0007669"/>
    <property type="project" value="TreeGrafter"/>
</dbReference>
<feature type="compositionally biased region" description="Acidic residues" evidence="8">
    <location>
        <begin position="60"/>
        <end position="74"/>
    </location>
</feature>
<organism evidence="10 11">
    <name type="scientific">Cutaneotrichosporon cavernicola</name>
    <dbReference type="NCBI Taxonomy" id="279322"/>
    <lineage>
        <taxon>Eukaryota</taxon>
        <taxon>Fungi</taxon>
        <taxon>Dikarya</taxon>
        <taxon>Basidiomycota</taxon>
        <taxon>Agaricomycotina</taxon>
        <taxon>Tremellomycetes</taxon>
        <taxon>Trichosporonales</taxon>
        <taxon>Trichosporonaceae</taxon>
        <taxon>Cutaneotrichosporon</taxon>
    </lineage>
</organism>
<accession>A0AA48L1S6</accession>
<dbReference type="Pfam" id="PF03215">
    <property type="entry name" value="Rad17"/>
    <property type="match status" value="1"/>
</dbReference>
<feature type="region of interest" description="Disordered" evidence="8">
    <location>
        <begin position="372"/>
        <end position="396"/>
    </location>
</feature>
<feature type="domain" description="Checkpoint protein RAD24-like helical bundle" evidence="9">
    <location>
        <begin position="415"/>
        <end position="537"/>
    </location>
</feature>
<dbReference type="Proteomes" id="UP001233271">
    <property type="component" value="Chromosome 2"/>
</dbReference>
<keyword evidence="4" id="KW-0227">DNA damage</keyword>
<dbReference type="GeneID" id="85493323"/>
<dbReference type="InterPro" id="IPR057927">
    <property type="entry name" value="RAD24-like_helical"/>
</dbReference>
<protein>
    <recommendedName>
        <fullName evidence="9">Checkpoint protein RAD24-like helical bundle domain-containing protein</fullName>
    </recommendedName>
</protein>
<gene>
    <name evidence="10" type="primary">rad17</name>
    <name evidence="10" type="ORF">CcaverHIS019_0208140</name>
</gene>
<evidence type="ECO:0000256" key="1">
    <source>
        <dbReference type="ARBA" id="ARBA00004123"/>
    </source>
</evidence>
<dbReference type="AlphaFoldDB" id="A0AA48L1S6"/>
<evidence type="ECO:0000256" key="3">
    <source>
        <dbReference type="ARBA" id="ARBA00022741"/>
    </source>
</evidence>
<dbReference type="Gene3D" id="3.40.50.300">
    <property type="entry name" value="P-loop containing nucleotide triphosphate hydrolases"/>
    <property type="match status" value="1"/>
</dbReference>
<keyword evidence="11" id="KW-1185">Reference proteome</keyword>
<evidence type="ECO:0000256" key="8">
    <source>
        <dbReference type="SAM" id="MobiDB-lite"/>
    </source>
</evidence>
<dbReference type="GO" id="GO:0000077">
    <property type="term" value="P:DNA damage checkpoint signaling"/>
    <property type="evidence" value="ECO:0007669"/>
    <property type="project" value="TreeGrafter"/>
</dbReference>
<dbReference type="InterPro" id="IPR027417">
    <property type="entry name" value="P-loop_NTPase"/>
</dbReference>
<comment type="similarity">
    <text evidence="2">Belongs to the rad17/RAD24 family.</text>
</comment>
<dbReference type="EMBL" id="AP028213">
    <property type="protein sequence ID" value="BEI89452.1"/>
    <property type="molecule type" value="Genomic_DNA"/>
</dbReference>
<evidence type="ECO:0000256" key="4">
    <source>
        <dbReference type="ARBA" id="ARBA00022763"/>
    </source>
</evidence>
<keyword evidence="6" id="KW-0539">Nucleus</keyword>
<name>A0AA48L1S6_9TREE</name>
<evidence type="ECO:0000256" key="2">
    <source>
        <dbReference type="ARBA" id="ARBA00006168"/>
    </source>
</evidence>
<dbReference type="GO" id="GO:0005524">
    <property type="term" value="F:ATP binding"/>
    <property type="evidence" value="ECO:0007669"/>
    <property type="project" value="UniProtKB-KW"/>
</dbReference>
<dbReference type="RefSeq" id="XP_060454718.1">
    <property type="nucleotide sequence ID" value="XM_060597868.1"/>
</dbReference>
<proteinExistence type="inferred from homology"/>
<comment type="subcellular location">
    <subcellularLocation>
        <location evidence="1">Nucleus</location>
    </subcellularLocation>
</comment>
<reference evidence="10" key="1">
    <citation type="journal article" date="2023" name="BMC Genomics">
        <title>Chromosome-level genome assemblies of Cutaneotrichosporon spp. (Trichosporonales, Basidiomycota) reveal imbalanced evolution between nucleotide sequences and chromosome synteny.</title>
        <authorList>
            <person name="Kobayashi Y."/>
            <person name="Kayamori A."/>
            <person name="Aoki K."/>
            <person name="Shiwa Y."/>
            <person name="Matsutani M."/>
            <person name="Fujita N."/>
            <person name="Sugita T."/>
            <person name="Iwasaki W."/>
            <person name="Tanaka N."/>
            <person name="Takashima M."/>
        </authorList>
    </citation>
    <scope>NUCLEOTIDE SEQUENCE</scope>
    <source>
        <strain evidence="10">HIS019</strain>
    </source>
</reference>
<keyword evidence="5" id="KW-0067">ATP-binding</keyword>
<evidence type="ECO:0000256" key="6">
    <source>
        <dbReference type="ARBA" id="ARBA00023242"/>
    </source>
</evidence>
<dbReference type="InterPro" id="IPR004582">
    <property type="entry name" value="Checkpoint_prot_Rad17_Rad24"/>
</dbReference>
<keyword evidence="3" id="KW-0547">Nucleotide-binding</keyword>
<evidence type="ECO:0000256" key="7">
    <source>
        <dbReference type="ARBA" id="ARBA00023306"/>
    </source>
</evidence>
<dbReference type="GO" id="GO:0003682">
    <property type="term" value="F:chromatin binding"/>
    <property type="evidence" value="ECO:0007669"/>
    <property type="project" value="TreeGrafter"/>
</dbReference>
<evidence type="ECO:0000259" key="9">
    <source>
        <dbReference type="Pfam" id="PF25812"/>
    </source>
</evidence>
<keyword evidence="7" id="KW-0131">Cell cycle</keyword>